<dbReference type="EMBL" id="MUIZ01000002">
    <property type="protein sequence ID" value="OUK05061.1"/>
    <property type="molecule type" value="Genomic_DNA"/>
</dbReference>
<evidence type="ECO:0000313" key="1">
    <source>
        <dbReference type="EMBL" id="OUK05061.1"/>
    </source>
</evidence>
<dbReference type="Proteomes" id="UP000194606">
    <property type="component" value="Unassembled WGS sequence"/>
</dbReference>
<proteinExistence type="predicted"/>
<evidence type="ECO:0000313" key="2">
    <source>
        <dbReference type="Proteomes" id="UP000194606"/>
    </source>
</evidence>
<gene>
    <name evidence="1" type="ORF">BZZ03_04640</name>
</gene>
<dbReference type="AlphaFoldDB" id="A0A252CET5"/>
<comment type="caution">
    <text evidence="1">The sequence shown here is derived from an EMBL/GenBank/DDBJ whole genome shotgun (WGS) entry which is preliminary data.</text>
</comment>
<protein>
    <submittedName>
        <fullName evidence="1">Uncharacterized protein</fullName>
    </submittedName>
</protein>
<reference evidence="1 2" key="1">
    <citation type="submission" date="2017-02" db="EMBL/GenBank/DDBJ databases">
        <authorList>
            <person name="Peterson S.W."/>
        </authorList>
    </citation>
    <scope>NUCLEOTIDE SEQUENCE [LARGE SCALE GENOMIC DNA]</scope>
    <source>
        <strain evidence="1">159469</strain>
    </source>
</reference>
<name>A0A252CET5_9LACT</name>
<organism evidence="1 2">
    <name type="scientific">Lactococcus petauri</name>
    <dbReference type="NCBI Taxonomy" id="1940789"/>
    <lineage>
        <taxon>Bacteria</taxon>
        <taxon>Bacillati</taxon>
        <taxon>Bacillota</taxon>
        <taxon>Bacilli</taxon>
        <taxon>Lactobacillales</taxon>
        <taxon>Streptococcaceae</taxon>
        <taxon>Lactococcus</taxon>
    </lineage>
</organism>
<sequence length="123" mass="14115">MNPAQHRGLTQLQFQAQSLAQAQSLEKLQVQNLYLKAVQIVTQTPSLYLVVIQKVSQARFLHLTQIPSLFLSQSQFRTQDAFQVQNLCLKVFQIVYLDHSQIHHVNPIPTHHLNPAQPHFLSL</sequence>
<accession>A0A252CET5</accession>